<proteinExistence type="predicted"/>
<evidence type="ECO:0000313" key="2">
    <source>
        <dbReference type="EMBL" id="KAK5608525.1"/>
    </source>
</evidence>
<dbReference type="AlphaFoldDB" id="A0AAV9RHS9"/>
<reference evidence="2 3" key="1">
    <citation type="submission" date="2021-06" db="EMBL/GenBank/DDBJ databases">
        <authorList>
            <person name="Palmer J.M."/>
        </authorList>
    </citation>
    <scope>NUCLEOTIDE SEQUENCE [LARGE SCALE GENOMIC DNA]</scope>
    <source>
        <strain evidence="2 3">MEX-2019</strain>
        <tissue evidence="2">Muscle</tissue>
    </source>
</reference>
<evidence type="ECO:0000313" key="3">
    <source>
        <dbReference type="Proteomes" id="UP001311232"/>
    </source>
</evidence>
<keyword evidence="3" id="KW-1185">Reference proteome</keyword>
<feature type="region of interest" description="Disordered" evidence="1">
    <location>
        <begin position="1"/>
        <end position="277"/>
    </location>
</feature>
<feature type="compositionally biased region" description="Basic residues" evidence="1">
    <location>
        <begin position="89"/>
        <end position="99"/>
    </location>
</feature>
<feature type="compositionally biased region" description="Basic and acidic residues" evidence="1">
    <location>
        <begin position="48"/>
        <end position="67"/>
    </location>
</feature>
<feature type="compositionally biased region" description="Polar residues" evidence="1">
    <location>
        <begin position="126"/>
        <end position="138"/>
    </location>
</feature>
<dbReference type="Proteomes" id="UP001311232">
    <property type="component" value="Unassembled WGS sequence"/>
</dbReference>
<protein>
    <submittedName>
        <fullName evidence="2">Uncharacterized protein</fullName>
    </submittedName>
</protein>
<accession>A0AAV9RHS9</accession>
<comment type="caution">
    <text evidence="2">The sequence shown here is derived from an EMBL/GenBank/DDBJ whole genome shotgun (WGS) entry which is preliminary data.</text>
</comment>
<feature type="compositionally biased region" description="Polar residues" evidence="1">
    <location>
        <begin position="1"/>
        <end position="14"/>
    </location>
</feature>
<feature type="compositionally biased region" description="Basic and acidic residues" evidence="1">
    <location>
        <begin position="202"/>
        <end position="211"/>
    </location>
</feature>
<feature type="compositionally biased region" description="Low complexity" evidence="1">
    <location>
        <begin position="228"/>
        <end position="239"/>
    </location>
</feature>
<gene>
    <name evidence="2" type="ORF">CRENBAI_024230</name>
</gene>
<organism evidence="2 3">
    <name type="scientific">Crenichthys baileyi</name>
    <name type="common">White River springfish</name>
    <dbReference type="NCBI Taxonomy" id="28760"/>
    <lineage>
        <taxon>Eukaryota</taxon>
        <taxon>Metazoa</taxon>
        <taxon>Chordata</taxon>
        <taxon>Craniata</taxon>
        <taxon>Vertebrata</taxon>
        <taxon>Euteleostomi</taxon>
        <taxon>Actinopterygii</taxon>
        <taxon>Neopterygii</taxon>
        <taxon>Teleostei</taxon>
        <taxon>Neoteleostei</taxon>
        <taxon>Acanthomorphata</taxon>
        <taxon>Ovalentaria</taxon>
        <taxon>Atherinomorphae</taxon>
        <taxon>Cyprinodontiformes</taxon>
        <taxon>Goodeidae</taxon>
        <taxon>Crenichthys</taxon>
    </lineage>
</organism>
<feature type="compositionally biased region" description="Polar residues" evidence="1">
    <location>
        <begin position="106"/>
        <end position="116"/>
    </location>
</feature>
<dbReference type="EMBL" id="JAHHUM010001803">
    <property type="protein sequence ID" value="KAK5608525.1"/>
    <property type="molecule type" value="Genomic_DNA"/>
</dbReference>
<name>A0AAV9RHS9_9TELE</name>
<sequence>MLMVASSSTITLLSSGVPGLKRDSESCNDEVAVSGQTRPKHPTPARKPSPDRPKLATDTTKRKDPARSGHKSAAPTPNTGADQQPSATRIRHATRRAMTRHASATPQHKGTSQQMCPSVPDAGHPTSHNQASRATKQSHFTHRGFIPKPAPDPKQQLYPKSKAPGKDRYMHSPPHSPARHRDHRAQNRAATSRPHRWTHSHPYHDPRRKDPGPQQAEGCHSDTQQGGHTLLQRQQTHQHPGQPGDRAEPTADPPKPQSHSINHTSFCAVIKWDGEDR</sequence>
<feature type="compositionally biased region" description="Polar residues" evidence="1">
    <location>
        <begin position="75"/>
        <end position="85"/>
    </location>
</feature>
<evidence type="ECO:0000256" key="1">
    <source>
        <dbReference type="SAM" id="MobiDB-lite"/>
    </source>
</evidence>